<evidence type="ECO:0000313" key="6">
    <source>
        <dbReference type="EMBL" id="MFC4261420.1"/>
    </source>
</evidence>
<dbReference type="Gene3D" id="1.20.58.100">
    <property type="entry name" value="Fumarate reductase/succinate dehydrogenase flavoprotein-like, C-terminal domain"/>
    <property type="match status" value="1"/>
</dbReference>
<organism evidence="6 7">
    <name type="scientific">Ferruginibacter yonginensis</name>
    <dbReference type="NCBI Taxonomy" id="1310416"/>
    <lineage>
        <taxon>Bacteria</taxon>
        <taxon>Pseudomonadati</taxon>
        <taxon>Bacteroidota</taxon>
        <taxon>Chitinophagia</taxon>
        <taxon>Chitinophagales</taxon>
        <taxon>Chitinophagaceae</taxon>
        <taxon>Ferruginibacter</taxon>
    </lineage>
</organism>
<keyword evidence="2" id="KW-0285">Flavoprotein</keyword>
<protein>
    <submittedName>
        <fullName evidence="6">Fumarate reductase/succinate dehydrogenase flavoprotein subunit</fullName>
    </submittedName>
</protein>
<evidence type="ECO:0000256" key="2">
    <source>
        <dbReference type="ARBA" id="ARBA00022630"/>
    </source>
</evidence>
<dbReference type="InterPro" id="IPR036188">
    <property type="entry name" value="FAD/NAD-bd_sf"/>
</dbReference>
<evidence type="ECO:0000313" key="7">
    <source>
        <dbReference type="Proteomes" id="UP001595907"/>
    </source>
</evidence>
<feature type="domain" description="Fumarate reductase/succinate dehydrogenase flavoprotein-like C-terminal" evidence="5">
    <location>
        <begin position="521"/>
        <end position="654"/>
    </location>
</feature>
<dbReference type="Pfam" id="PF00890">
    <property type="entry name" value="FAD_binding_2"/>
    <property type="match status" value="1"/>
</dbReference>
<evidence type="ECO:0000256" key="3">
    <source>
        <dbReference type="ARBA" id="ARBA00023002"/>
    </source>
</evidence>
<reference evidence="7" key="1">
    <citation type="journal article" date="2019" name="Int. J. Syst. Evol. Microbiol.">
        <title>The Global Catalogue of Microorganisms (GCM) 10K type strain sequencing project: providing services to taxonomists for standard genome sequencing and annotation.</title>
        <authorList>
            <consortium name="The Broad Institute Genomics Platform"/>
            <consortium name="The Broad Institute Genome Sequencing Center for Infectious Disease"/>
            <person name="Wu L."/>
            <person name="Ma J."/>
        </authorList>
    </citation>
    <scope>NUCLEOTIDE SEQUENCE [LARGE SCALE GENOMIC DNA]</scope>
    <source>
        <strain evidence="7">CECT 8289</strain>
    </source>
</reference>
<comment type="cofactor">
    <cofactor evidence="1">
        <name>FAD</name>
        <dbReference type="ChEBI" id="CHEBI:57692"/>
    </cofactor>
</comment>
<dbReference type="NCBIfam" id="TIGR01811">
    <property type="entry name" value="sdhA_Bsu"/>
    <property type="match status" value="1"/>
</dbReference>
<evidence type="ECO:0000259" key="4">
    <source>
        <dbReference type="Pfam" id="PF00890"/>
    </source>
</evidence>
<dbReference type="Gene3D" id="3.90.700.10">
    <property type="entry name" value="Succinate dehydrogenase/fumarate reductase flavoprotein, catalytic domain"/>
    <property type="match status" value="1"/>
</dbReference>
<keyword evidence="7" id="KW-1185">Reference proteome</keyword>
<comment type="caution">
    <text evidence="6">The sequence shown here is derived from an EMBL/GenBank/DDBJ whole genome shotgun (WGS) entry which is preliminary data.</text>
</comment>
<dbReference type="EMBL" id="JBHSCZ010000001">
    <property type="protein sequence ID" value="MFC4261420.1"/>
    <property type="molecule type" value="Genomic_DNA"/>
</dbReference>
<sequence>MDSKIPQGEMDKKWEDYKGHVKLVNPSNKRKLEVIVVGTGLAGASAAASLGELGYKVKAFCFQDSARRAHSIAAQGGINAAKNYQNDGDSVFRLFYDTVKGGDYRAREANVHRLAEVSTSIIDQCVAQGVPFAREYGGLLSNRSFGGTQVQRTFYAAGQTGQQLLLGAYSALERQVALGNVTMHRRHEMLDVVLVDGVARGIIARNLETGELERHGAHAVCLCTGGYGNVFYLSTNAMGSNVTAAWKAHKKGAYFGNPCFTQIHPTCIPVSGDHQSKLTLMSESLRNDGRIWVPKQKNDPRKAVDIPEEERDYYLERRYPAFGNLVPRDVASRAAKERCDAGYGVGTTKMAVYLDFADAIKRYGKIEANKRNLSLSEAEIIALGKEVVEEKYGNLFAMYEKITGENPYEMPMRIYPAVHYTMGGLWVDYELQTTIPGLYALGEANFSDHGANRLGASALMQGLADGYFVIPYTIGNYLADEIRNGAVDPNQPAFIEAESKVKERIEKLMSIKGTKTVESFHKRLGKIMWDKCGMARNEQGLKEAIEEIRALKKEFWSDVRIPGDINEMNPELDKAGRVADFIELGELMCLDALDRRESCGGHFREESQTEDGEAKRDDENYNYVAAWELKGESEWQLHKEILNFEIVKPTQRSYK</sequence>
<dbReference type="InterPro" id="IPR003953">
    <property type="entry name" value="FAD-dep_OxRdtase_2_FAD-bd"/>
</dbReference>
<evidence type="ECO:0000259" key="5">
    <source>
        <dbReference type="Pfam" id="PF02910"/>
    </source>
</evidence>
<dbReference type="SUPFAM" id="SSF56425">
    <property type="entry name" value="Succinate dehydrogenase/fumarate reductase flavoprotein, catalytic domain"/>
    <property type="match status" value="1"/>
</dbReference>
<keyword evidence="3" id="KW-0560">Oxidoreductase</keyword>
<dbReference type="InterPro" id="IPR027477">
    <property type="entry name" value="Succ_DH/fumarate_Rdtase_cat_sf"/>
</dbReference>
<dbReference type="NCBIfam" id="NF005749">
    <property type="entry name" value="PRK07573.1"/>
    <property type="match status" value="1"/>
</dbReference>
<proteinExistence type="predicted"/>
<dbReference type="PRINTS" id="PR00368">
    <property type="entry name" value="FADPNR"/>
</dbReference>
<dbReference type="SUPFAM" id="SSF51905">
    <property type="entry name" value="FAD/NAD(P)-binding domain"/>
    <property type="match status" value="1"/>
</dbReference>
<dbReference type="InterPro" id="IPR015939">
    <property type="entry name" value="Fum_Rdtase/Succ_DH_flav-like_C"/>
</dbReference>
<dbReference type="PANTHER" id="PTHR11632">
    <property type="entry name" value="SUCCINATE DEHYDROGENASE 2 FLAVOPROTEIN SUBUNIT"/>
    <property type="match status" value="1"/>
</dbReference>
<dbReference type="InterPro" id="IPR011280">
    <property type="entry name" value="Succ_DH/Fum_Rdt_flav_su"/>
</dbReference>
<evidence type="ECO:0000256" key="1">
    <source>
        <dbReference type="ARBA" id="ARBA00001974"/>
    </source>
</evidence>
<dbReference type="SUPFAM" id="SSF46977">
    <property type="entry name" value="Succinate dehydrogenase/fumarate reductase flavoprotein C-terminal domain"/>
    <property type="match status" value="1"/>
</dbReference>
<name>A0ABV8QM78_9BACT</name>
<dbReference type="RefSeq" id="WP_379705730.1">
    <property type="nucleotide sequence ID" value="NZ_JBHSCZ010000001.1"/>
</dbReference>
<dbReference type="InterPro" id="IPR030664">
    <property type="entry name" value="SdhA/FrdA/AprA"/>
</dbReference>
<dbReference type="Pfam" id="PF02910">
    <property type="entry name" value="Succ_DH_flav_C"/>
    <property type="match status" value="1"/>
</dbReference>
<accession>A0ABV8QM78</accession>
<dbReference type="Proteomes" id="UP001595907">
    <property type="component" value="Unassembled WGS sequence"/>
</dbReference>
<dbReference type="Gene3D" id="3.50.50.60">
    <property type="entry name" value="FAD/NAD(P)-binding domain"/>
    <property type="match status" value="1"/>
</dbReference>
<dbReference type="PANTHER" id="PTHR11632:SF53">
    <property type="entry name" value="SUCCINATE DEHYDROGENASE FLAVOPROTEIN SUBUNIT"/>
    <property type="match status" value="1"/>
</dbReference>
<gene>
    <name evidence="6" type="ORF">ACFOWM_00895</name>
</gene>
<dbReference type="InterPro" id="IPR037099">
    <property type="entry name" value="Fum_R/Succ_DH_flav-like_C_sf"/>
</dbReference>
<feature type="domain" description="FAD-dependent oxidoreductase 2 FAD-binding" evidence="4">
    <location>
        <begin position="34"/>
        <end position="459"/>
    </location>
</feature>